<organism evidence="3 4">
    <name type="scientific">Setaria digitata</name>
    <dbReference type="NCBI Taxonomy" id="48799"/>
    <lineage>
        <taxon>Eukaryota</taxon>
        <taxon>Metazoa</taxon>
        <taxon>Ecdysozoa</taxon>
        <taxon>Nematoda</taxon>
        <taxon>Chromadorea</taxon>
        <taxon>Rhabditida</taxon>
        <taxon>Spirurina</taxon>
        <taxon>Spiruromorpha</taxon>
        <taxon>Filarioidea</taxon>
        <taxon>Setariidae</taxon>
        <taxon>Setaria</taxon>
    </lineage>
</organism>
<reference evidence="4" key="1">
    <citation type="submission" date="2022-11" db="UniProtKB">
        <authorList>
            <consortium name="WormBaseParasite"/>
        </authorList>
    </citation>
    <scope>IDENTIFICATION</scope>
</reference>
<name>A0A915PLR0_9BILA</name>
<dbReference type="Proteomes" id="UP000887581">
    <property type="component" value="Unplaced"/>
</dbReference>
<dbReference type="AlphaFoldDB" id="A0A915PLR0"/>
<proteinExistence type="predicted"/>
<keyword evidence="3" id="KW-1185">Reference proteome</keyword>
<feature type="region of interest" description="Disordered" evidence="1">
    <location>
        <begin position="122"/>
        <end position="141"/>
    </location>
</feature>
<feature type="compositionally biased region" description="Polar residues" evidence="1">
    <location>
        <begin position="122"/>
        <end position="139"/>
    </location>
</feature>
<sequence length="167" mass="18356">MIVELPGRCFDASLTVQKHINRFPWCVKSETATSASKEPSENGFSLINLLVLICIIALCPIIMSAFLWTLNRYVESTRKKQKTTVLPSVQLPNWKVMKSDTNGNLIIVGAVPQCNGIGSKSSLKSDSLTNSGTSDATYENSDKVNKSCQSLPVHNSIYESVVHSDYD</sequence>
<feature type="transmembrane region" description="Helical" evidence="2">
    <location>
        <begin position="46"/>
        <end position="70"/>
    </location>
</feature>
<keyword evidence="2" id="KW-0812">Transmembrane</keyword>
<evidence type="ECO:0000313" key="4">
    <source>
        <dbReference type="WBParaSite" id="sdigi.contig13.g1379.t1"/>
    </source>
</evidence>
<evidence type="ECO:0000256" key="2">
    <source>
        <dbReference type="SAM" id="Phobius"/>
    </source>
</evidence>
<keyword evidence="2" id="KW-1133">Transmembrane helix</keyword>
<protein>
    <submittedName>
        <fullName evidence="4">Uncharacterized protein</fullName>
    </submittedName>
</protein>
<keyword evidence="2" id="KW-0472">Membrane</keyword>
<evidence type="ECO:0000313" key="3">
    <source>
        <dbReference type="Proteomes" id="UP000887581"/>
    </source>
</evidence>
<accession>A0A915PLR0</accession>
<evidence type="ECO:0000256" key="1">
    <source>
        <dbReference type="SAM" id="MobiDB-lite"/>
    </source>
</evidence>
<dbReference type="WBParaSite" id="sdigi.contig13.g1379.t1">
    <property type="protein sequence ID" value="sdigi.contig13.g1379.t1"/>
    <property type="gene ID" value="sdigi.contig13.g1379"/>
</dbReference>